<evidence type="ECO:0000313" key="4">
    <source>
        <dbReference type="WBParaSite" id="ASIM_0001591301-mRNA-1"/>
    </source>
</evidence>
<dbReference type="WBParaSite" id="ASIM_0001591301-mRNA-1">
    <property type="protein sequence ID" value="ASIM_0001591301-mRNA-1"/>
    <property type="gene ID" value="ASIM_0001591301"/>
</dbReference>
<dbReference type="EMBL" id="UYRR01032249">
    <property type="protein sequence ID" value="VDK54787.1"/>
    <property type="molecule type" value="Genomic_DNA"/>
</dbReference>
<dbReference type="Proteomes" id="UP000267096">
    <property type="component" value="Unassembled WGS sequence"/>
</dbReference>
<gene>
    <name evidence="2" type="ORF">ASIM_LOCUS15320</name>
</gene>
<keyword evidence="1" id="KW-0472">Membrane</keyword>
<proteinExistence type="predicted"/>
<protein>
    <submittedName>
        <fullName evidence="4">G_PROTEIN_RECEP_F1_2 domain-containing protein</fullName>
    </submittedName>
</protein>
<feature type="transmembrane region" description="Helical" evidence="1">
    <location>
        <begin position="185"/>
        <end position="206"/>
    </location>
</feature>
<sequence length="257" mass="30090">MPLGIFHLLIASIRCCFVFRLQIVINNLRLQRCRTWNSYAWIAWRKVCWLVPITTIISIPLCFEYRVDTYRCMSPNGGNLIKSVGVARHSDFGRIAFIKIDLIQALPTIIYWLVAEFHLLTEFYKNAANGYNDHRVKKFSNFTSCLFRFTLFSAVIYFICEWCIRPRFASPIIQKHSPFFSNIRPLLIALIFALSVIHLPATIAYLNHDDLKPKTKVIHFRRLFLCIFLHHLILLLPQFFPYDSSFILCVSVVVICH</sequence>
<dbReference type="AlphaFoldDB" id="A0A0M3K4M2"/>
<accession>A0A0M3K4M2</accession>
<name>A0A0M3K4M2_ANISI</name>
<evidence type="ECO:0000313" key="3">
    <source>
        <dbReference type="Proteomes" id="UP000267096"/>
    </source>
</evidence>
<feature type="transmembrane region" description="Helical" evidence="1">
    <location>
        <begin position="6"/>
        <end position="25"/>
    </location>
</feature>
<feature type="transmembrane region" description="Helical" evidence="1">
    <location>
        <begin position="146"/>
        <end position="164"/>
    </location>
</feature>
<keyword evidence="1" id="KW-0812">Transmembrane</keyword>
<organism evidence="4">
    <name type="scientific">Anisakis simplex</name>
    <name type="common">Herring worm</name>
    <dbReference type="NCBI Taxonomy" id="6269"/>
    <lineage>
        <taxon>Eukaryota</taxon>
        <taxon>Metazoa</taxon>
        <taxon>Ecdysozoa</taxon>
        <taxon>Nematoda</taxon>
        <taxon>Chromadorea</taxon>
        <taxon>Rhabditida</taxon>
        <taxon>Spirurina</taxon>
        <taxon>Ascaridomorpha</taxon>
        <taxon>Ascaridoidea</taxon>
        <taxon>Anisakidae</taxon>
        <taxon>Anisakis</taxon>
        <taxon>Anisakis simplex complex</taxon>
    </lineage>
</organism>
<feature type="transmembrane region" description="Helical" evidence="1">
    <location>
        <begin position="96"/>
        <end position="114"/>
    </location>
</feature>
<reference evidence="4" key="1">
    <citation type="submission" date="2017-02" db="UniProtKB">
        <authorList>
            <consortium name="WormBaseParasite"/>
        </authorList>
    </citation>
    <scope>IDENTIFICATION</scope>
</reference>
<reference evidence="2 3" key="2">
    <citation type="submission" date="2018-11" db="EMBL/GenBank/DDBJ databases">
        <authorList>
            <consortium name="Pathogen Informatics"/>
        </authorList>
    </citation>
    <scope>NUCLEOTIDE SEQUENCE [LARGE SCALE GENOMIC DNA]</scope>
</reference>
<feature type="transmembrane region" description="Helical" evidence="1">
    <location>
        <begin position="218"/>
        <end position="236"/>
    </location>
</feature>
<evidence type="ECO:0000256" key="1">
    <source>
        <dbReference type="SAM" id="Phobius"/>
    </source>
</evidence>
<dbReference type="OrthoDB" id="5807489at2759"/>
<keyword evidence="1" id="KW-1133">Transmembrane helix</keyword>
<evidence type="ECO:0000313" key="2">
    <source>
        <dbReference type="EMBL" id="VDK54787.1"/>
    </source>
</evidence>
<keyword evidence="3" id="KW-1185">Reference proteome</keyword>